<dbReference type="EMBL" id="CAMGYJ010000002">
    <property type="protein sequence ID" value="CAI0374437.1"/>
    <property type="molecule type" value="Genomic_DNA"/>
</dbReference>
<gene>
    <name evidence="1" type="ORF">LITE_LOCUS198</name>
</gene>
<accession>A0AAV0GP45</accession>
<reference evidence="1" key="1">
    <citation type="submission" date="2022-08" db="EMBL/GenBank/DDBJ databases">
        <authorList>
            <person name="Gutierrez-Valencia J."/>
        </authorList>
    </citation>
    <scope>NUCLEOTIDE SEQUENCE</scope>
</reference>
<sequence>KGERSVTILLTGSWQAGLPDTPRRR</sequence>
<protein>
    <submittedName>
        <fullName evidence="1">Uncharacterized protein</fullName>
    </submittedName>
</protein>
<feature type="non-terminal residue" evidence="1">
    <location>
        <position position="1"/>
    </location>
</feature>
<dbReference type="AlphaFoldDB" id="A0AAV0GP45"/>
<proteinExistence type="predicted"/>
<evidence type="ECO:0000313" key="2">
    <source>
        <dbReference type="Proteomes" id="UP001154282"/>
    </source>
</evidence>
<keyword evidence="2" id="KW-1185">Reference proteome</keyword>
<name>A0AAV0GP45_9ROSI</name>
<organism evidence="1 2">
    <name type="scientific">Linum tenue</name>
    <dbReference type="NCBI Taxonomy" id="586396"/>
    <lineage>
        <taxon>Eukaryota</taxon>
        <taxon>Viridiplantae</taxon>
        <taxon>Streptophyta</taxon>
        <taxon>Embryophyta</taxon>
        <taxon>Tracheophyta</taxon>
        <taxon>Spermatophyta</taxon>
        <taxon>Magnoliopsida</taxon>
        <taxon>eudicotyledons</taxon>
        <taxon>Gunneridae</taxon>
        <taxon>Pentapetalae</taxon>
        <taxon>rosids</taxon>
        <taxon>fabids</taxon>
        <taxon>Malpighiales</taxon>
        <taxon>Linaceae</taxon>
        <taxon>Linum</taxon>
    </lineage>
</organism>
<evidence type="ECO:0000313" key="1">
    <source>
        <dbReference type="EMBL" id="CAI0374437.1"/>
    </source>
</evidence>
<dbReference type="Proteomes" id="UP001154282">
    <property type="component" value="Unassembled WGS sequence"/>
</dbReference>
<comment type="caution">
    <text evidence="1">The sequence shown here is derived from an EMBL/GenBank/DDBJ whole genome shotgun (WGS) entry which is preliminary data.</text>
</comment>